<proteinExistence type="predicted"/>
<organism evidence="2 3">
    <name type="scientific">Streptomyces nojiriensis</name>
    <dbReference type="NCBI Taxonomy" id="66374"/>
    <lineage>
        <taxon>Bacteria</taxon>
        <taxon>Bacillati</taxon>
        <taxon>Actinomycetota</taxon>
        <taxon>Actinomycetes</taxon>
        <taxon>Kitasatosporales</taxon>
        <taxon>Streptomycetaceae</taxon>
        <taxon>Streptomyces</taxon>
    </lineage>
</organism>
<dbReference type="Proteomes" id="UP000613974">
    <property type="component" value="Unassembled WGS sequence"/>
</dbReference>
<reference evidence="3" key="1">
    <citation type="submission" date="2023-07" db="EMBL/GenBank/DDBJ databases">
        <title>Whole genome shotgun sequence of Streptomyces nojiriensis NBRC 13794.</title>
        <authorList>
            <person name="Komaki H."/>
            <person name="Tamura T."/>
        </authorList>
    </citation>
    <scope>NUCLEOTIDE SEQUENCE [LARGE SCALE GENOMIC DNA]</scope>
    <source>
        <strain evidence="3">NBRC 13794</strain>
    </source>
</reference>
<evidence type="ECO:0000256" key="1">
    <source>
        <dbReference type="SAM" id="Phobius"/>
    </source>
</evidence>
<protein>
    <submittedName>
        <fullName evidence="2">Uncharacterized protein</fullName>
    </submittedName>
</protein>
<feature type="transmembrane region" description="Helical" evidence="1">
    <location>
        <begin position="31"/>
        <end position="52"/>
    </location>
</feature>
<comment type="caution">
    <text evidence="2">The sequence shown here is derived from an EMBL/GenBank/DDBJ whole genome shotgun (WGS) entry which is preliminary data.</text>
</comment>
<accession>A0ABQ3SRY3</accession>
<keyword evidence="3" id="KW-1185">Reference proteome</keyword>
<gene>
    <name evidence="2" type="ORF">Snoj_47940</name>
</gene>
<name>A0ABQ3SRY3_9ACTN</name>
<keyword evidence="1" id="KW-0472">Membrane</keyword>
<sequence length="53" mass="5668">MFDTSHGDPPVPAPAVEEPRGCLFALSQPPLMIFLAVIGILLLLAAVHDLFLL</sequence>
<keyword evidence="1" id="KW-0812">Transmembrane</keyword>
<evidence type="ECO:0000313" key="3">
    <source>
        <dbReference type="Proteomes" id="UP000613974"/>
    </source>
</evidence>
<keyword evidence="1" id="KW-1133">Transmembrane helix</keyword>
<dbReference type="EMBL" id="BNEC01000005">
    <property type="protein sequence ID" value="GHI70876.1"/>
    <property type="molecule type" value="Genomic_DNA"/>
</dbReference>
<evidence type="ECO:0000313" key="2">
    <source>
        <dbReference type="EMBL" id="GHI70876.1"/>
    </source>
</evidence>